<accession>A0AAU9URQ4</accession>
<name>A0AAU9URQ4_EUPED</name>
<proteinExistence type="predicted"/>
<organism evidence="2 3">
    <name type="scientific">Euphydryas editha</name>
    <name type="common">Edith's checkerspot</name>
    <dbReference type="NCBI Taxonomy" id="104508"/>
    <lineage>
        <taxon>Eukaryota</taxon>
        <taxon>Metazoa</taxon>
        <taxon>Ecdysozoa</taxon>
        <taxon>Arthropoda</taxon>
        <taxon>Hexapoda</taxon>
        <taxon>Insecta</taxon>
        <taxon>Pterygota</taxon>
        <taxon>Neoptera</taxon>
        <taxon>Endopterygota</taxon>
        <taxon>Lepidoptera</taxon>
        <taxon>Glossata</taxon>
        <taxon>Ditrysia</taxon>
        <taxon>Papilionoidea</taxon>
        <taxon>Nymphalidae</taxon>
        <taxon>Nymphalinae</taxon>
        <taxon>Euphydryas</taxon>
    </lineage>
</organism>
<gene>
    <name evidence="2" type="ORF">EEDITHA_LOCUS16876</name>
</gene>
<dbReference type="Proteomes" id="UP001153954">
    <property type="component" value="Unassembled WGS sequence"/>
</dbReference>
<dbReference type="EMBL" id="CAKOGL010000025">
    <property type="protein sequence ID" value="CAH2102211.1"/>
    <property type="molecule type" value="Genomic_DNA"/>
</dbReference>
<protein>
    <submittedName>
        <fullName evidence="2">Uncharacterized protein</fullName>
    </submittedName>
</protein>
<reference evidence="2" key="1">
    <citation type="submission" date="2022-03" db="EMBL/GenBank/DDBJ databases">
        <authorList>
            <person name="Tunstrom K."/>
        </authorList>
    </citation>
    <scope>NUCLEOTIDE SEQUENCE</scope>
</reference>
<evidence type="ECO:0000313" key="3">
    <source>
        <dbReference type="Proteomes" id="UP001153954"/>
    </source>
</evidence>
<evidence type="ECO:0000256" key="1">
    <source>
        <dbReference type="SAM" id="MobiDB-lite"/>
    </source>
</evidence>
<feature type="region of interest" description="Disordered" evidence="1">
    <location>
        <begin position="1"/>
        <end position="29"/>
    </location>
</feature>
<dbReference type="AlphaFoldDB" id="A0AAU9URQ4"/>
<sequence length="66" mass="7073">MSSEKEKMAAAEAKSPTNKSNCTSPGKKAKRLPAITHCIAKDIRRDSVMKNPLTPMVASSIPTEST</sequence>
<keyword evidence="3" id="KW-1185">Reference proteome</keyword>
<evidence type="ECO:0000313" key="2">
    <source>
        <dbReference type="EMBL" id="CAH2102211.1"/>
    </source>
</evidence>
<comment type="caution">
    <text evidence="2">The sequence shown here is derived from an EMBL/GenBank/DDBJ whole genome shotgun (WGS) entry which is preliminary data.</text>
</comment>